<gene>
    <name evidence="3" type="primary">ORF222627</name>
</gene>
<evidence type="ECO:0000256" key="2">
    <source>
        <dbReference type="SAM" id="MobiDB-lite"/>
    </source>
</evidence>
<sequence>TDEAGNEFVKQQLVGLEKEKIQLNEEIQRLMKEIEAQEIAQGIKQAPKPSPKDNKKVEEAPKKVVEKKETQEVK</sequence>
<reference evidence="3" key="1">
    <citation type="submission" date="2014-12" db="EMBL/GenBank/DDBJ databases">
        <title>Insight into the proteome of Arion vulgaris.</title>
        <authorList>
            <person name="Aradska J."/>
            <person name="Bulat T."/>
            <person name="Smidak R."/>
            <person name="Sarate P."/>
            <person name="Gangsoo J."/>
            <person name="Sialana F."/>
            <person name="Bilban M."/>
            <person name="Lubec G."/>
        </authorList>
    </citation>
    <scope>NUCLEOTIDE SEQUENCE</scope>
    <source>
        <tissue evidence="3">Skin</tissue>
    </source>
</reference>
<feature type="non-terminal residue" evidence="3">
    <location>
        <position position="74"/>
    </location>
</feature>
<name>A0A0B7C498_9EUPU</name>
<dbReference type="EMBL" id="HACG01053131">
    <property type="protein sequence ID" value="CEL00002.1"/>
    <property type="molecule type" value="Transcribed_RNA"/>
</dbReference>
<proteinExistence type="predicted"/>
<feature type="region of interest" description="Disordered" evidence="2">
    <location>
        <begin position="41"/>
        <end position="74"/>
    </location>
</feature>
<feature type="compositionally biased region" description="Basic and acidic residues" evidence="2">
    <location>
        <begin position="50"/>
        <end position="74"/>
    </location>
</feature>
<protein>
    <submittedName>
        <fullName evidence="3">Uncharacterized protein</fullName>
    </submittedName>
</protein>
<evidence type="ECO:0000256" key="1">
    <source>
        <dbReference type="SAM" id="Coils"/>
    </source>
</evidence>
<organism evidence="3">
    <name type="scientific">Arion vulgaris</name>
    <dbReference type="NCBI Taxonomy" id="1028688"/>
    <lineage>
        <taxon>Eukaryota</taxon>
        <taxon>Metazoa</taxon>
        <taxon>Spiralia</taxon>
        <taxon>Lophotrochozoa</taxon>
        <taxon>Mollusca</taxon>
        <taxon>Gastropoda</taxon>
        <taxon>Heterobranchia</taxon>
        <taxon>Euthyneura</taxon>
        <taxon>Panpulmonata</taxon>
        <taxon>Eupulmonata</taxon>
        <taxon>Stylommatophora</taxon>
        <taxon>Helicina</taxon>
        <taxon>Arionoidea</taxon>
        <taxon>Arionidae</taxon>
        <taxon>Arion</taxon>
    </lineage>
</organism>
<dbReference type="AlphaFoldDB" id="A0A0B7C498"/>
<feature type="non-terminal residue" evidence="3">
    <location>
        <position position="1"/>
    </location>
</feature>
<accession>A0A0B7C498</accession>
<keyword evidence="1" id="KW-0175">Coiled coil</keyword>
<feature type="coiled-coil region" evidence="1">
    <location>
        <begin position="6"/>
        <end position="40"/>
    </location>
</feature>
<evidence type="ECO:0000313" key="3">
    <source>
        <dbReference type="EMBL" id="CEL00002.1"/>
    </source>
</evidence>